<feature type="region of interest" description="Disordered" evidence="1">
    <location>
        <begin position="1207"/>
        <end position="1238"/>
    </location>
</feature>
<reference evidence="2 3" key="1">
    <citation type="submission" date="2018-03" db="EMBL/GenBank/DDBJ databases">
        <title>Draft Genome Sequences of the Obligatory Marine Myxobacteria Enhygromyxa salina SWB005.</title>
        <authorList>
            <person name="Poehlein A."/>
            <person name="Moghaddam J.A."/>
            <person name="Harms H."/>
            <person name="Alanjari M."/>
            <person name="Koenig G.M."/>
            <person name="Daniel R."/>
            <person name="Schaeberle T.F."/>
        </authorList>
    </citation>
    <scope>NUCLEOTIDE SEQUENCE [LARGE SCALE GENOMIC DNA]</scope>
    <source>
        <strain evidence="2 3">SWB005</strain>
    </source>
</reference>
<gene>
    <name evidence="2" type="primary">wapA_2</name>
    <name evidence="2" type="ORF">ENSA5_54110</name>
</gene>
<dbReference type="NCBIfam" id="TIGR03696">
    <property type="entry name" value="Rhs_assc_core"/>
    <property type="match status" value="1"/>
</dbReference>
<comment type="caution">
    <text evidence="2">The sequence shown here is derived from an EMBL/GenBank/DDBJ whole genome shotgun (WGS) entry which is preliminary data.</text>
</comment>
<name>A0A2S9XFM0_9BACT</name>
<dbReference type="InterPro" id="IPR050708">
    <property type="entry name" value="T6SS_VgrG/RHS"/>
</dbReference>
<dbReference type="OrthoDB" id="173976at2"/>
<accession>A0A2S9XFM0</accession>
<dbReference type="Gene3D" id="2.180.10.10">
    <property type="entry name" value="RHS repeat-associated core"/>
    <property type="match status" value="2"/>
</dbReference>
<evidence type="ECO:0000313" key="3">
    <source>
        <dbReference type="Proteomes" id="UP000237968"/>
    </source>
</evidence>
<dbReference type="CDD" id="cd20745">
    <property type="entry name" value="FIX_RhsA_AHH_HNH-like"/>
    <property type="match status" value="1"/>
</dbReference>
<dbReference type="EC" id="3.1.-.-" evidence="2"/>
<dbReference type="EMBL" id="PVNK01000236">
    <property type="protein sequence ID" value="PRP91560.1"/>
    <property type="molecule type" value="Genomic_DNA"/>
</dbReference>
<evidence type="ECO:0000313" key="2">
    <source>
        <dbReference type="EMBL" id="PRP91560.1"/>
    </source>
</evidence>
<dbReference type="PANTHER" id="PTHR32305">
    <property type="match status" value="1"/>
</dbReference>
<feature type="region of interest" description="Disordered" evidence="1">
    <location>
        <begin position="712"/>
        <end position="737"/>
    </location>
</feature>
<dbReference type="PANTHER" id="PTHR32305:SF15">
    <property type="entry name" value="PROTEIN RHSA-RELATED"/>
    <property type="match status" value="1"/>
</dbReference>
<evidence type="ECO:0000256" key="1">
    <source>
        <dbReference type="SAM" id="MobiDB-lite"/>
    </source>
</evidence>
<dbReference type="Proteomes" id="UP000237968">
    <property type="component" value="Unassembled WGS sequence"/>
</dbReference>
<keyword evidence="2" id="KW-0378">Hydrolase</keyword>
<proteinExistence type="predicted"/>
<dbReference type="InterPro" id="IPR022385">
    <property type="entry name" value="Rhs_assc_core"/>
</dbReference>
<sequence length="1357" mass="147316">MVQSKALVYDTDAMAMTETQRQAVFGALTGAPTNAELEDEGKYVLADNAWWVRTGHPSYDASKFYAVTSVEDPYGKVYSTTYDAHALLTASSSDPLGNTVSAEHDYRLLAPWQQTDANGNRSQVAFDVLGFVERSAVMGKVGDADGDTLEEPTSTFEYDLFAWKNTGKPNWAKTRVRETHQDVNTRWLEQRSYFSGGGGTVMVKAQARPGLAPERDVDGELVFVDGELQYAETSPSLRWVGNGRVVLDNKGNVIKAYEPYFSSTPDYEDEAELVEQGVTALNHYDPLGRLVRTDLPNGSFSRVDFTPWKQTSWDPNDTVLDSDWYAERIGYGGNDVALLAEKRAAVLAARHAGTPSVVQLDTLGRPFLSVAHNKDAEGGDELFATRSVLDIGGNVLEVIDARGNSAETRTYGMLGQSLFVGSVDAGDRRTLLTALGQHMRSWDSRDQRCSYTYDTLRRPVDRTVSVGGGPEKLLGRVVYGDLLADPATTNHVGRVYRVYDGAGAATTVAFDFEGHPSSEQRQLVASKTTGPDWSALLGESTVAAMATAAAPLLDPETFSASTERDALGRVLRAISPDNSEVAYTYDEGGALQKVELHHRGSPNAETVVGDITYNARSQREAIVYGPANTPTTTTSYTYDPQTYRLTRLSTIRGSDQKALQGLHYHYDPTGNITDIRDTAQQTVYFNNAVVEAANSYEYDALYRLIEATGREHATQGTTQRTHGQLPVGPQPMTSDPSAMRRYTQRYTYDGVGNILKMQHIPASGTGWTRHYEYAQDGNRLLATSAPGDVANGPYSHTYGYDAHGSMTTMPHLAAMDWDHDDQLQHATTGTQEVYFQYAGGIRSRKYAESSENTTEERIYLGSFEIYRKRVNGAVDLERESLHVSDGSGRICLVETKTVGDGTPIGGPTGIWRHQLGNHLGSAATEVTQTGAIISYEEYHPYGTSAYRAVDSSIEVSAKRYRYTGMERDEETGLAYHKARFYAPWLARWTAADPIGIVAGTNRYRYVNSNPIAAVDRNGESPGDADPFARWDEPEEMFWVETEDYTGLAPGQDLESATRAVEERSAAARDARVEAAKATAAKRAEARAASEGVRKNKEFLARKSTQNVKSMRRAAAEHREDNRDALQLGLDGASVVASATVVGEPVAIALDGINALISLGRRDYVGAGIAAGAMVPGIGLAGNAGFAARFGDETIEVTGDVSRQVEGLAPAPTPSNAMADIGPASSSTKGGSGSTEPFAFVDPKNPAKGILAELDDAGVLSTMIEAGDGASVRGTEMFARAMLHFGDNVKAVKGIWRYGDNLGEVNRLVAGGMRLEDAVSKTWTAHRAAEYGFKNARVVEAIPGESGAYRAITVIFER</sequence>
<dbReference type="GO" id="GO:0016787">
    <property type="term" value="F:hydrolase activity"/>
    <property type="evidence" value="ECO:0007669"/>
    <property type="project" value="UniProtKB-KW"/>
</dbReference>
<protein>
    <submittedName>
        <fullName evidence="2">tRNA(Glu)-specific nuclease WapA</fullName>
        <ecNumber evidence="2">3.1.-.-</ecNumber>
    </submittedName>
</protein>
<keyword evidence="3" id="KW-1185">Reference proteome</keyword>
<dbReference type="RefSeq" id="WP_146156173.1">
    <property type="nucleotide sequence ID" value="NZ_PVNK01000236.1"/>
</dbReference>
<organism evidence="2 3">
    <name type="scientific">Enhygromyxa salina</name>
    <dbReference type="NCBI Taxonomy" id="215803"/>
    <lineage>
        <taxon>Bacteria</taxon>
        <taxon>Pseudomonadati</taxon>
        <taxon>Myxococcota</taxon>
        <taxon>Polyangia</taxon>
        <taxon>Nannocystales</taxon>
        <taxon>Nannocystaceae</taxon>
        <taxon>Enhygromyxa</taxon>
    </lineage>
</organism>